<dbReference type="InParanoid" id="A0A1W0VV69"/>
<dbReference type="Gene3D" id="3.80.10.10">
    <property type="entry name" value="Ribonuclease Inhibitor"/>
    <property type="match status" value="1"/>
</dbReference>
<dbReference type="InterPro" id="IPR002182">
    <property type="entry name" value="NB-ARC"/>
</dbReference>
<name>A0A1W0VV69_SORBI</name>
<organism evidence="7 8">
    <name type="scientific">Sorghum bicolor</name>
    <name type="common">Sorghum</name>
    <name type="synonym">Sorghum vulgare</name>
    <dbReference type="NCBI Taxonomy" id="4558"/>
    <lineage>
        <taxon>Eukaryota</taxon>
        <taxon>Viridiplantae</taxon>
        <taxon>Streptophyta</taxon>
        <taxon>Embryophyta</taxon>
        <taxon>Tracheophyta</taxon>
        <taxon>Spermatophyta</taxon>
        <taxon>Magnoliopsida</taxon>
        <taxon>Liliopsida</taxon>
        <taxon>Poales</taxon>
        <taxon>Poaceae</taxon>
        <taxon>PACMAD clade</taxon>
        <taxon>Panicoideae</taxon>
        <taxon>Andropogonodae</taxon>
        <taxon>Andropogoneae</taxon>
        <taxon>Sorghinae</taxon>
        <taxon>Sorghum</taxon>
    </lineage>
</organism>
<dbReference type="InterPro" id="IPR058922">
    <property type="entry name" value="WHD_DRP"/>
</dbReference>
<feature type="domain" description="Disease resistance R13L4/SHOC-2-like LRR" evidence="6">
    <location>
        <begin position="932"/>
        <end position="1038"/>
    </location>
</feature>
<reference evidence="7 8" key="1">
    <citation type="journal article" date="2009" name="Nature">
        <title>The Sorghum bicolor genome and the diversification of grasses.</title>
        <authorList>
            <person name="Paterson A.H."/>
            <person name="Bowers J.E."/>
            <person name="Bruggmann R."/>
            <person name="Dubchak I."/>
            <person name="Grimwood J."/>
            <person name="Gundlach H."/>
            <person name="Haberer G."/>
            <person name="Hellsten U."/>
            <person name="Mitros T."/>
            <person name="Poliakov A."/>
            <person name="Schmutz J."/>
            <person name="Spannagl M."/>
            <person name="Tang H."/>
            <person name="Wang X."/>
            <person name="Wicker T."/>
            <person name="Bharti A.K."/>
            <person name="Chapman J."/>
            <person name="Feltus F.A."/>
            <person name="Gowik U."/>
            <person name="Grigoriev I.V."/>
            <person name="Lyons E."/>
            <person name="Maher C.A."/>
            <person name="Martis M."/>
            <person name="Narechania A."/>
            <person name="Otillar R.P."/>
            <person name="Penning B.W."/>
            <person name="Salamov A.A."/>
            <person name="Wang Y."/>
            <person name="Zhang L."/>
            <person name="Carpita N.C."/>
            <person name="Freeling M."/>
            <person name="Gingle A.R."/>
            <person name="Hash C.T."/>
            <person name="Keller B."/>
            <person name="Klein P."/>
            <person name="Kresovich S."/>
            <person name="McCann M.C."/>
            <person name="Ming R."/>
            <person name="Peterson D.G."/>
            <person name="Mehboob-ur-Rahman"/>
            <person name="Ware D."/>
            <person name="Westhoff P."/>
            <person name="Mayer K.F."/>
            <person name="Messing J."/>
            <person name="Rokhsar D.S."/>
        </authorList>
    </citation>
    <scope>NUCLEOTIDE SEQUENCE [LARGE SCALE GENOMIC DNA]</scope>
    <source>
        <strain evidence="8">cv. BTx623</strain>
    </source>
</reference>
<feature type="domain" description="Disease resistance protein winged helix" evidence="5">
    <location>
        <begin position="813"/>
        <end position="880"/>
    </location>
</feature>
<keyword evidence="8" id="KW-1185">Reference proteome</keyword>
<dbReference type="InterPro" id="IPR044974">
    <property type="entry name" value="Disease_R_plants"/>
</dbReference>
<dbReference type="Gramene" id="OQU77170">
    <property type="protein sequence ID" value="OQU77170"/>
    <property type="gene ID" value="SORBI_3010G275600"/>
</dbReference>
<dbReference type="EMBL" id="CM000769">
    <property type="protein sequence ID" value="OQU77170.1"/>
    <property type="molecule type" value="Genomic_DNA"/>
</dbReference>
<dbReference type="PANTHER" id="PTHR23155:SF1135">
    <property type="entry name" value="OS08G0246300 PROTEIN"/>
    <property type="match status" value="1"/>
</dbReference>
<evidence type="ECO:0000256" key="2">
    <source>
        <dbReference type="ARBA" id="ARBA00022821"/>
    </source>
</evidence>
<feature type="region of interest" description="Disordered" evidence="3">
    <location>
        <begin position="1052"/>
        <end position="1073"/>
    </location>
</feature>
<evidence type="ECO:0000259" key="4">
    <source>
        <dbReference type="Pfam" id="PF00931"/>
    </source>
</evidence>
<proteinExistence type="predicted"/>
<evidence type="ECO:0000256" key="3">
    <source>
        <dbReference type="SAM" id="MobiDB-lite"/>
    </source>
</evidence>
<dbReference type="InterPro" id="IPR036388">
    <property type="entry name" value="WH-like_DNA-bd_sf"/>
</dbReference>
<dbReference type="Proteomes" id="UP000000768">
    <property type="component" value="Chromosome 10"/>
</dbReference>
<dbReference type="Pfam" id="PF00931">
    <property type="entry name" value="NB-ARC"/>
    <property type="match status" value="1"/>
</dbReference>
<feature type="region of interest" description="Disordered" evidence="3">
    <location>
        <begin position="1"/>
        <end position="37"/>
    </location>
</feature>
<dbReference type="GO" id="GO:0006952">
    <property type="term" value="P:defense response"/>
    <property type="evidence" value="ECO:0007669"/>
    <property type="project" value="UniProtKB-KW"/>
</dbReference>
<sequence length="1337" mass="151694">MANSTPPMDGLMEDQATSGLDDATPMLGEAVASPQPSTLESALLASPREGQLGVVTGDEAPTSREAARRLVRFLDETKGVWVNFTANCDTRGVISVWGPDDDDKSNLVDILHKGLINGWFKNFEGVSDAAEEADHVGMLRKGIRNRMRKLVKVDVDRELGRLLSVEFERHSWGDMEFERHSWVDVPSPFDFKVFAQRLFLNFYSDDIRANEIMEVGSKGSEAGLIQRCCRFLFEEDCLIVINGLQSRDDWDQIERTLLLSSNKATTAKACIIVITNEETVATYCVKDHKHQAFNVKDLMADTSISSLVNKGSWHYGIRGIKGRLFYDRRKDALEWTDKFKNVGGNNPDEGKDEEEFGVFTMSEDAMDIHLLQGILRHAYYVAFPQIKWRSWVDVPRKPFDLMDFSWRLLLDFYSDDPQAKEAIAVGLMEGTIIDPIEKCCEFIRNEKCLVVINDLRSEQDWDSIKDTFLSDSEHIQSIIIVSSLLIDNTYCSPKVLRLGTQQGFGDIYKKEYDCIFYTERSQKALRWSEKFKPVGREMEVMFLAFDVVNNGVNSVWGIAGVGKSSVARTVYYNQMLDSAGPKTSLFDSSSDTLFEAFGWVDVAPSCQFNLTEFAWHLLLDLCSDDPQAKEIAAVSMVEEGCQVPIRECCKILQEIRCLVVIDGLHSTQDWDLIKATFLSKPIKSTIVVITIEEKVAMHCVENDKSRVTNIRRLEADVALSLLEKIASEDKGLTSEEMALLRTIIVPKCGGLPKVISVVGEGFRSRRWWWDYLSYNFMGTLETEPELRPLFSWMKSYFDDCSDSLKPCIFYLSIFSAEKNIRRQRLLWRWIAEGYCRDTSDGRTCEDNWENFVSELVSLSIVQESTSNNKVFYQINGFFHEYIISRPMEDNLVFALEGHCSLNSTRGGQHLTIRSSWDRRDRIVYESIDFSRLRSLTVFGEWESFFICSSKNVNRMRLLRVLDLEDAQGVTNQDLEQIAKLLTRLKFLSLRGCTEVTSLPSSMGGLRQLQTLDIRHTSIATFPPVITKLQKLRYIRAGTTEVWDCEDLLPAADGEDRASSSSSATPAEGNNRPRTLVSSFLSKFIRRGDGPAAAGVTFPADIGNLSVLHTLGVVKVSHAQCGSKAIFQELKKLTQLRKLGVSGVNKGNIKELCCAISGHVHLKSLSVELDKDYGNMDDINQLVWIRIGQLGFRRKLKLDMTIAKPEEFPNPSHQDADADTIFFIHHLRIRPIQGGDLHIGRSWRDTQVVEIQCSSVLLHIKFDDLGLFEWRVGLLKVHFSGGSQSSLHISGLSNLDNLNELWLKGHTDAHRQYMQQQIDHMELRRPDQKRPVLKFFLS</sequence>
<dbReference type="Gene3D" id="3.40.50.300">
    <property type="entry name" value="P-loop containing nucleotide triphosphate hydrolases"/>
    <property type="match status" value="1"/>
</dbReference>
<keyword evidence="1" id="KW-0677">Repeat</keyword>
<dbReference type="Gene3D" id="1.10.10.10">
    <property type="entry name" value="Winged helix-like DNA-binding domain superfamily/Winged helix DNA-binding domain"/>
    <property type="match status" value="1"/>
</dbReference>
<dbReference type="InterPro" id="IPR055414">
    <property type="entry name" value="LRR_R13L4/SHOC2-like"/>
</dbReference>
<accession>A0A1W0VV69</accession>
<evidence type="ECO:0000313" key="8">
    <source>
        <dbReference type="Proteomes" id="UP000000768"/>
    </source>
</evidence>
<dbReference type="Pfam" id="PF23559">
    <property type="entry name" value="WHD_DRP"/>
    <property type="match status" value="1"/>
</dbReference>
<reference evidence="8" key="2">
    <citation type="journal article" date="2018" name="Plant J.">
        <title>The Sorghum bicolor reference genome: improved assembly, gene annotations, a transcriptome atlas, and signatures of genome organization.</title>
        <authorList>
            <person name="McCormick R.F."/>
            <person name="Truong S.K."/>
            <person name="Sreedasyam A."/>
            <person name="Jenkins J."/>
            <person name="Shu S."/>
            <person name="Sims D."/>
            <person name="Kennedy M."/>
            <person name="Amirebrahimi M."/>
            <person name="Weers B.D."/>
            <person name="McKinley B."/>
            <person name="Mattison A."/>
            <person name="Morishige D.T."/>
            <person name="Grimwood J."/>
            <person name="Schmutz J."/>
            <person name="Mullet J.E."/>
        </authorList>
    </citation>
    <scope>NUCLEOTIDE SEQUENCE [LARGE SCALE GENOMIC DNA]</scope>
    <source>
        <strain evidence="8">cv. BTx623</strain>
    </source>
</reference>
<feature type="domain" description="NB-ARC" evidence="4">
    <location>
        <begin position="551"/>
        <end position="728"/>
    </location>
</feature>
<evidence type="ECO:0000313" key="7">
    <source>
        <dbReference type="EMBL" id="OQU77170.1"/>
    </source>
</evidence>
<evidence type="ECO:0000256" key="1">
    <source>
        <dbReference type="ARBA" id="ARBA00022737"/>
    </source>
</evidence>
<evidence type="ECO:0000259" key="6">
    <source>
        <dbReference type="Pfam" id="PF23598"/>
    </source>
</evidence>
<keyword evidence="2" id="KW-0611">Plant defense</keyword>
<dbReference type="PRINTS" id="PR00364">
    <property type="entry name" value="DISEASERSIST"/>
</dbReference>
<dbReference type="GO" id="GO:0051707">
    <property type="term" value="P:response to other organism"/>
    <property type="evidence" value="ECO:0007669"/>
    <property type="project" value="UniProtKB-ARBA"/>
</dbReference>
<evidence type="ECO:0000259" key="5">
    <source>
        <dbReference type="Pfam" id="PF23559"/>
    </source>
</evidence>
<gene>
    <name evidence="7" type="ORF">SORBI_3010G275600</name>
</gene>
<dbReference type="GO" id="GO:0043531">
    <property type="term" value="F:ADP binding"/>
    <property type="evidence" value="ECO:0007669"/>
    <property type="project" value="InterPro"/>
</dbReference>
<dbReference type="InterPro" id="IPR032675">
    <property type="entry name" value="LRR_dom_sf"/>
</dbReference>
<dbReference type="OMA" id="CLIVING"/>
<dbReference type="Pfam" id="PF23598">
    <property type="entry name" value="LRR_14"/>
    <property type="match status" value="1"/>
</dbReference>
<dbReference type="SUPFAM" id="SSF52047">
    <property type="entry name" value="RNI-like"/>
    <property type="match status" value="1"/>
</dbReference>
<dbReference type="PANTHER" id="PTHR23155">
    <property type="entry name" value="DISEASE RESISTANCE PROTEIN RP"/>
    <property type="match status" value="1"/>
</dbReference>
<dbReference type="SUPFAM" id="SSF52540">
    <property type="entry name" value="P-loop containing nucleoside triphosphate hydrolases"/>
    <property type="match status" value="2"/>
</dbReference>
<dbReference type="InterPro" id="IPR027417">
    <property type="entry name" value="P-loop_NTPase"/>
</dbReference>
<protein>
    <submittedName>
        <fullName evidence="7">Uncharacterized protein</fullName>
    </submittedName>
</protein>